<feature type="compositionally biased region" description="Polar residues" evidence="1">
    <location>
        <begin position="341"/>
        <end position="354"/>
    </location>
</feature>
<feature type="compositionally biased region" description="Polar residues" evidence="1">
    <location>
        <begin position="161"/>
        <end position="183"/>
    </location>
</feature>
<dbReference type="KEGG" id="char:122133041"/>
<dbReference type="AlphaFoldDB" id="A0A8M1KPE3"/>
<evidence type="ECO:0000313" key="2">
    <source>
        <dbReference type="Proteomes" id="UP000515152"/>
    </source>
</evidence>
<feature type="compositionally biased region" description="Polar residues" evidence="1">
    <location>
        <begin position="472"/>
        <end position="487"/>
    </location>
</feature>
<feature type="region of interest" description="Disordered" evidence="1">
    <location>
        <begin position="1"/>
        <end position="50"/>
    </location>
</feature>
<feature type="compositionally biased region" description="Polar residues" evidence="1">
    <location>
        <begin position="431"/>
        <end position="442"/>
    </location>
</feature>
<feature type="compositionally biased region" description="Basic and acidic residues" evidence="1">
    <location>
        <begin position="443"/>
        <end position="452"/>
    </location>
</feature>
<feature type="compositionally biased region" description="Basic and acidic residues" evidence="1">
    <location>
        <begin position="270"/>
        <end position="297"/>
    </location>
</feature>
<gene>
    <name evidence="3" type="primary">LOC122133041</name>
</gene>
<feature type="compositionally biased region" description="Polar residues" evidence="1">
    <location>
        <begin position="1"/>
        <end position="12"/>
    </location>
</feature>
<dbReference type="Proteomes" id="UP000515152">
    <property type="component" value="Chromosome 7"/>
</dbReference>
<feature type="region of interest" description="Disordered" evidence="1">
    <location>
        <begin position="114"/>
        <end position="312"/>
    </location>
</feature>
<feature type="compositionally biased region" description="Basic and acidic residues" evidence="1">
    <location>
        <begin position="151"/>
        <end position="160"/>
    </location>
</feature>
<name>A0A8M1KPE3_CLUHA</name>
<feature type="region of interest" description="Disordered" evidence="1">
    <location>
        <begin position="337"/>
        <end position="494"/>
    </location>
</feature>
<evidence type="ECO:0000313" key="3">
    <source>
        <dbReference type="RefSeq" id="XP_042564263.1"/>
    </source>
</evidence>
<sequence length="494" mass="53341">MFSTTPERNSSAMFPPGPRGADEQYRLTAPVDPRHGRASPGATASSGVHLSSVKESGQGAGVERAGYQHAQMPALPLPDYESLFPKKRHGIMGQTRWDHIIAEVNQRRLERAADMSGPEMSVDGPVVERPVLLETPVRKGKSAANMSQSPLRREEARQERSGATTGSGAKQALHSSGATTGSGAKQALQPPKPTAAATPRQQVEKETLVAKPRQGNERNVVSVEHRLPQEPPVPAVRGTQINNNNSDRKSADVLKADKQLPSVKPRQKTPAKEAMKNVQPEAHHDRNTDSFQSRDHWNIPQPNTGQNDLFSRGTKKQIDIEELGVTAEDIDHIFESHRSIDTFSNISQSDTGESTEQEPDKPVEIIPETFSKKRRAPKPPVSAGLTGNDSMEKQGGHSGQIRSDALKPEPEVNTQDATGPVEEPWEPERVSTPSPLTAASTDTRPESPRAEAGDSATHPAGLKTPVRAWVSPTDTVQSAAPQSSSGGPMSALRR</sequence>
<evidence type="ECO:0000256" key="1">
    <source>
        <dbReference type="SAM" id="MobiDB-lite"/>
    </source>
</evidence>
<reference evidence="3" key="1">
    <citation type="submission" date="2025-08" db="UniProtKB">
        <authorList>
            <consortium name="RefSeq"/>
        </authorList>
    </citation>
    <scope>IDENTIFICATION</scope>
</reference>
<dbReference type="OrthoDB" id="8956628at2759"/>
<organism evidence="2 3">
    <name type="scientific">Clupea harengus</name>
    <name type="common">Atlantic herring</name>
    <dbReference type="NCBI Taxonomy" id="7950"/>
    <lineage>
        <taxon>Eukaryota</taxon>
        <taxon>Metazoa</taxon>
        <taxon>Chordata</taxon>
        <taxon>Craniata</taxon>
        <taxon>Vertebrata</taxon>
        <taxon>Euteleostomi</taxon>
        <taxon>Actinopterygii</taxon>
        <taxon>Neopterygii</taxon>
        <taxon>Teleostei</taxon>
        <taxon>Clupei</taxon>
        <taxon>Clupeiformes</taxon>
        <taxon>Clupeoidei</taxon>
        <taxon>Clupeidae</taxon>
        <taxon>Clupea</taxon>
    </lineage>
</organism>
<dbReference type="RefSeq" id="XP_042564263.1">
    <property type="nucleotide sequence ID" value="XM_042708329.1"/>
</dbReference>
<proteinExistence type="predicted"/>
<keyword evidence="2" id="KW-1185">Reference proteome</keyword>
<dbReference type="GeneID" id="122133041"/>
<feature type="compositionally biased region" description="Polar residues" evidence="1">
    <location>
        <begin position="300"/>
        <end position="309"/>
    </location>
</feature>
<accession>A0A8M1KPE3</accession>
<protein>
    <submittedName>
        <fullName evidence="3">Nucleolar and coiled-body phosphoprotein 1-like</fullName>
    </submittedName>
</protein>
<feature type="compositionally biased region" description="Basic and acidic residues" evidence="1">
    <location>
        <begin position="246"/>
        <end position="258"/>
    </location>
</feature>